<name>A0A8J3RF43_9ACTN</name>
<accession>A0A8J3RF43</accession>
<evidence type="ECO:0008006" key="4">
    <source>
        <dbReference type="Google" id="ProtNLM"/>
    </source>
</evidence>
<evidence type="ECO:0000313" key="3">
    <source>
        <dbReference type="Proteomes" id="UP000610966"/>
    </source>
</evidence>
<feature type="region of interest" description="Disordered" evidence="1">
    <location>
        <begin position="1"/>
        <end position="20"/>
    </location>
</feature>
<reference evidence="2" key="1">
    <citation type="submission" date="2021-01" db="EMBL/GenBank/DDBJ databases">
        <title>Whole genome shotgun sequence of Sphaerimonospora thailandensis NBRC 107569.</title>
        <authorList>
            <person name="Komaki H."/>
            <person name="Tamura T."/>
        </authorList>
    </citation>
    <scope>NUCLEOTIDE SEQUENCE</scope>
    <source>
        <strain evidence="2">NBRC 107569</strain>
    </source>
</reference>
<comment type="caution">
    <text evidence="2">The sequence shown here is derived from an EMBL/GenBank/DDBJ whole genome shotgun (WGS) entry which is preliminary data.</text>
</comment>
<sequence>MTASTVEEQPVDARAGQGVRSAVPSRAFDSLTADPRKQAAYRLDTYAREGLELFRSPGARAWLQATTFVVLKPDAVAGRRCGLILDVLGEEGWVPLAARLFTFDPLLTREIWRYQFNAASQQRIAVVDHLLGSGPSMVVLLRDTKRDAGLPASVRLTAAKGAANPLVCVLRPRPRSTPAVPGPGPRVA</sequence>
<proteinExistence type="predicted"/>
<gene>
    <name evidence="2" type="ORF">Mth01_48320</name>
</gene>
<dbReference type="Proteomes" id="UP000610966">
    <property type="component" value="Unassembled WGS sequence"/>
</dbReference>
<dbReference type="EMBL" id="BOOG01000055">
    <property type="protein sequence ID" value="GIH72579.1"/>
    <property type="molecule type" value="Genomic_DNA"/>
</dbReference>
<evidence type="ECO:0000313" key="2">
    <source>
        <dbReference type="EMBL" id="GIH72579.1"/>
    </source>
</evidence>
<organism evidence="2 3">
    <name type="scientific">Sphaerimonospora thailandensis</name>
    <dbReference type="NCBI Taxonomy" id="795644"/>
    <lineage>
        <taxon>Bacteria</taxon>
        <taxon>Bacillati</taxon>
        <taxon>Actinomycetota</taxon>
        <taxon>Actinomycetes</taxon>
        <taxon>Streptosporangiales</taxon>
        <taxon>Streptosporangiaceae</taxon>
        <taxon>Sphaerimonospora</taxon>
    </lineage>
</organism>
<protein>
    <recommendedName>
        <fullName evidence="4">Nucleoside diphosphate kinase</fullName>
    </recommendedName>
</protein>
<keyword evidence="3" id="KW-1185">Reference proteome</keyword>
<evidence type="ECO:0000256" key="1">
    <source>
        <dbReference type="SAM" id="MobiDB-lite"/>
    </source>
</evidence>
<dbReference type="InterPro" id="IPR036850">
    <property type="entry name" value="NDK-like_dom_sf"/>
</dbReference>
<dbReference type="SUPFAM" id="SSF54919">
    <property type="entry name" value="Nucleoside diphosphate kinase, NDK"/>
    <property type="match status" value="1"/>
</dbReference>
<dbReference type="RefSeq" id="WP_204018236.1">
    <property type="nucleotide sequence ID" value="NZ_BOOG01000055.1"/>
</dbReference>
<dbReference type="AlphaFoldDB" id="A0A8J3RF43"/>
<dbReference type="Gene3D" id="3.30.70.141">
    <property type="entry name" value="Nucleoside diphosphate kinase-like domain"/>
    <property type="match status" value="1"/>
</dbReference>